<evidence type="ECO:0000313" key="3">
    <source>
        <dbReference type="Proteomes" id="UP000541444"/>
    </source>
</evidence>
<sequence length="493" mass="56090">MLRMSNQNVGKPCPDFWIWIKKFATRPLLVDHHVELFLTDDRFGQVEVTSKQDLVGWLLGHQKLVTLIITLESFLRSRKQKNTYALVWVKFPGLGVEFWEVDTLMALGRTLGTPIQIDHSSIIVDFGYFTKVLIDIDLAEPILSKILVEVDGGDLWQRIELGATPKFCGHYKIIGHTFMECRVIKEHVQRVEDPKKNQLEIPAPPKAFTKNQKKRMRKKKQREELNKGKGLLEETVDTREEVLDKIPHPLPDAEQDAMTHGELSNNSREASPVQQDELICNEQATTRAGRVEGEHLCTPPNSESSHQLLKETTIIKLQSALKWAYMVEDSERDMALIAHEGIWHNLGKEIHVNLKKTSKQKNVGSGEGKGYPNTWSNRKKLGNLWCLWKASFKDPDLVDVSSQHITIFYEGVLISAIHGMVSISTRRALWKDMEDLANLIFPWLALGDFNCIRNRGERSGGTGPIPSSITEFNDCIDSCRLFESSSTGPKFSW</sequence>
<evidence type="ECO:0000313" key="2">
    <source>
        <dbReference type="EMBL" id="KAF6138145.1"/>
    </source>
</evidence>
<organism evidence="2 3">
    <name type="scientific">Kingdonia uniflora</name>
    <dbReference type="NCBI Taxonomy" id="39325"/>
    <lineage>
        <taxon>Eukaryota</taxon>
        <taxon>Viridiplantae</taxon>
        <taxon>Streptophyta</taxon>
        <taxon>Embryophyta</taxon>
        <taxon>Tracheophyta</taxon>
        <taxon>Spermatophyta</taxon>
        <taxon>Magnoliopsida</taxon>
        <taxon>Ranunculales</taxon>
        <taxon>Circaeasteraceae</taxon>
        <taxon>Kingdonia</taxon>
    </lineage>
</organism>
<keyword evidence="3" id="KW-1185">Reference proteome</keyword>
<reference evidence="2 3" key="1">
    <citation type="journal article" date="2020" name="IScience">
        <title>Genome Sequencing of the Endangered Kingdonia uniflora (Circaeasteraceae, Ranunculales) Reveals Potential Mechanisms of Evolutionary Specialization.</title>
        <authorList>
            <person name="Sun Y."/>
            <person name="Deng T."/>
            <person name="Zhang A."/>
            <person name="Moore M.J."/>
            <person name="Landis J.B."/>
            <person name="Lin N."/>
            <person name="Zhang H."/>
            <person name="Zhang X."/>
            <person name="Huang J."/>
            <person name="Zhang X."/>
            <person name="Sun H."/>
            <person name="Wang H."/>
        </authorList>
    </citation>
    <scope>NUCLEOTIDE SEQUENCE [LARGE SCALE GENOMIC DNA]</scope>
    <source>
        <strain evidence="2">TB1705</strain>
        <tissue evidence="2">Leaf</tissue>
    </source>
</reference>
<evidence type="ECO:0000256" key="1">
    <source>
        <dbReference type="SAM" id="MobiDB-lite"/>
    </source>
</evidence>
<gene>
    <name evidence="2" type="ORF">GIB67_033559</name>
</gene>
<dbReference type="OrthoDB" id="1748656at2759"/>
<name>A0A7J7L677_9MAGN</name>
<feature type="compositionally biased region" description="Polar residues" evidence="1">
    <location>
        <begin position="262"/>
        <end position="274"/>
    </location>
</feature>
<dbReference type="PANTHER" id="PTHR31286">
    <property type="entry name" value="GLYCINE-RICH CELL WALL STRUCTURAL PROTEIN 1.8-LIKE"/>
    <property type="match status" value="1"/>
</dbReference>
<dbReference type="Proteomes" id="UP000541444">
    <property type="component" value="Unassembled WGS sequence"/>
</dbReference>
<dbReference type="EMBL" id="JACGCM010002614">
    <property type="protein sequence ID" value="KAF6138145.1"/>
    <property type="molecule type" value="Genomic_DNA"/>
</dbReference>
<dbReference type="InterPro" id="IPR036691">
    <property type="entry name" value="Endo/exonu/phosph_ase_sf"/>
</dbReference>
<feature type="compositionally biased region" description="Basic residues" evidence="1">
    <location>
        <begin position="211"/>
        <end position="220"/>
    </location>
</feature>
<feature type="compositionally biased region" description="Basic and acidic residues" evidence="1">
    <location>
        <begin position="221"/>
        <end position="231"/>
    </location>
</feature>
<accession>A0A7J7L677</accession>
<comment type="caution">
    <text evidence="2">The sequence shown here is derived from an EMBL/GenBank/DDBJ whole genome shotgun (WGS) entry which is preliminary data.</text>
</comment>
<protein>
    <recommendedName>
        <fullName evidence="4">DUF4283 domain-containing protein</fullName>
    </recommendedName>
</protein>
<dbReference type="Gene3D" id="3.60.10.10">
    <property type="entry name" value="Endonuclease/exonuclease/phosphatase"/>
    <property type="match status" value="1"/>
</dbReference>
<dbReference type="SUPFAM" id="SSF56219">
    <property type="entry name" value="DNase I-like"/>
    <property type="match status" value="1"/>
</dbReference>
<proteinExistence type="predicted"/>
<dbReference type="AlphaFoldDB" id="A0A7J7L677"/>
<evidence type="ECO:0008006" key="4">
    <source>
        <dbReference type="Google" id="ProtNLM"/>
    </source>
</evidence>
<dbReference type="InterPro" id="IPR040256">
    <property type="entry name" value="At4g02000-like"/>
</dbReference>
<feature type="region of interest" description="Disordered" evidence="1">
    <location>
        <begin position="249"/>
        <end position="274"/>
    </location>
</feature>
<feature type="region of interest" description="Disordered" evidence="1">
    <location>
        <begin position="199"/>
        <end position="231"/>
    </location>
</feature>
<dbReference type="PANTHER" id="PTHR31286:SF60">
    <property type="entry name" value="PROTEIN, PUTATIVE-RELATED"/>
    <property type="match status" value="1"/>
</dbReference>